<dbReference type="EMBL" id="QJKB01000018">
    <property type="protein sequence ID" value="PXX37196.1"/>
    <property type="molecule type" value="Genomic_DNA"/>
</dbReference>
<dbReference type="PROSITE" id="PS50042">
    <property type="entry name" value="CNMP_BINDING_3"/>
    <property type="match status" value="1"/>
</dbReference>
<dbReference type="Pfam" id="PF13545">
    <property type="entry name" value="HTH_Crp_2"/>
    <property type="match status" value="1"/>
</dbReference>
<dbReference type="Pfam" id="PF00027">
    <property type="entry name" value="cNMP_binding"/>
    <property type="match status" value="1"/>
</dbReference>
<dbReference type="InterPro" id="IPR014710">
    <property type="entry name" value="RmlC-like_jellyroll"/>
</dbReference>
<dbReference type="InterPro" id="IPR000595">
    <property type="entry name" value="cNMP-bd_dom"/>
</dbReference>
<dbReference type="PANTHER" id="PTHR24567">
    <property type="entry name" value="CRP FAMILY TRANSCRIPTIONAL REGULATORY PROTEIN"/>
    <property type="match status" value="1"/>
</dbReference>
<dbReference type="Gene3D" id="1.10.10.10">
    <property type="entry name" value="Winged helix-like DNA-binding domain superfamily/Winged helix DNA-binding domain"/>
    <property type="match status" value="1"/>
</dbReference>
<keyword evidence="1" id="KW-0805">Transcription regulation</keyword>
<evidence type="ECO:0000313" key="7">
    <source>
        <dbReference type="Proteomes" id="UP000247792"/>
    </source>
</evidence>
<dbReference type="InterPro" id="IPR012318">
    <property type="entry name" value="HTH_CRP"/>
</dbReference>
<evidence type="ECO:0000259" key="5">
    <source>
        <dbReference type="PROSITE" id="PS51063"/>
    </source>
</evidence>
<dbReference type="OrthoDB" id="9777588at2"/>
<keyword evidence="2" id="KW-0238">DNA-binding</keyword>
<evidence type="ECO:0000256" key="3">
    <source>
        <dbReference type="ARBA" id="ARBA00023163"/>
    </source>
</evidence>
<evidence type="ECO:0000259" key="4">
    <source>
        <dbReference type="PROSITE" id="PS50042"/>
    </source>
</evidence>
<gene>
    <name evidence="6" type="ORF">DFR42_11817</name>
</gene>
<protein>
    <submittedName>
        <fullName evidence="6">CRP-like cAMP-binding protein</fullName>
    </submittedName>
</protein>
<evidence type="ECO:0000256" key="1">
    <source>
        <dbReference type="ARBA" id="ARBA00023015"/>
    </source>
</evidence>
<dbReference type="PROSITE" id="PS51063">
    <property type="entry name" value="HTH_CRP_2"/>
    <property type="match status" value="1"/>
</dbReference>
<organism evidence="6 7">
    <name type="scientific">Undibacterium pigrum</name>
    <dbReference type="NCBI Taxonomy" id="401470"/>
    <lineage>
        <taxon>Bacteria</taxon>
        <taxon>Pseudomonadati</taxon>
        <taxon>Pseudomonadota</taxon>
        <taxon>Betaproteobacteria</taxon>
        <taxon>Burkholderiales</taxon>
        <taxon>Oxalobacteraceae</taxon>
        <taxon>Undibacterium</taxon>
    </lineage>
</organism>
<sequence>MTKINLLGLLQNHALFRHISQEDVRELQKEVVKLELGKGSMLFRKGDMAEATYIVVFGLIKLCLPSSQGNDKVLELIRGGQSLGEAMMFLDEPYPFYAEALENTLLLKIPRHALLQLLDRSPLMSRQMLAGLSYRLLGFIRNVERYSLQNATQRVIDYLLQLSASQRSNDIRLELKKHLVASLLNLSPETLSRILHQLMDEHLIKVYGASIHITSEEALKSYQQNMHALA</sequence>
<dbReference type="Gene3D" id="2.60.120.10">
    <property type="entry name" value="Jelly Rolls"/>
    <property type="match status" value="1"/>
</dbReference>
<dbReference type="InterPro" id="IPR050397">
    <property type="entry name" value="Env_Response_Regulators"/>
</dbReference>
<dbReference type="PANTHER" id="PTHR24567:SF26">
    <property type="entry name" value="REGULATORY PROTEIN YEIL"/>
    <property type="match status" value="1"/>
</dbReference>
<dbReference type="GO" id="GO:0003677">
    <property type="term" value="F:DNA binding"/>
    <property type="evidence" value="ECO:0007669"/>
    <property type="project" value="UniProtKB-KW"/>
</dbReference>
<name>A0A318IMJ4_9BURK</name>
<dbReference type="Proteomes" id="UP000247792">
    <property type="component" value="Unassembled WGS sequence"/>
</dbReference>
<evidence type="ECO:0000313" key="6">
    <source>
        <dbReference type="EMBL" id="PXX37196.1"/>
    </source>
</evidence>
<evidence type="ECO:0000256" key="2">
    <source>
        <dbReference type="ARBA" id="ARBA00023125"/>
    </source>
</evidence>
<dbReference type="AlphaFoldDB" id="A0A318IMJ4"/>
<dbReference type="SMART" id="SM00100">
    <property type="entry name" value="cNMP"/>
    <property type="match status" value="1"/>
</dbReference>
<feature type="domain" description="Cyclic nucleotide-binding" evidence="4">
    <location>
        <begin position="15"/>
        <end position="135"/>
    </location>
</feature>
<dbReference type="SMART" id="SM00419">
    <property type="entry name" value="HTH_CRP"/>
    <property type="match status" value="1"/>
</dbReference>
<dbReference type="SUPFAM" id="SSF51206">
    <property type="entry name" value="cAMP-binding domain-like"/>
    <property type="match status" value="1"/>
</dbReference>
<keyword evidence="7" id="KW-1185">Reference proteome</keyword>
<dbReference type="InterPro" id="IPR036388">
    <property type="entry name" value="WH-like_DNA-bd_sf"/>
</dbReference>
<comment type="caution">
    <text evidence="6">The sequence shown here is derived from an EMBL/GenBank/DDBJ whole genome shotgun (WGS) entry which is preliminary data.</text>
</comment>
<dbReference type="RefSeq" id="WP_110258102.1">
    <property type="nucleotide sequence ID" value="NZ_QJKB01000018.1"/>
</dbReference>
<dbReference type="GO" id="GO:0003700">
    <property type="term" value="F:DNA-binding transcription factor activity"/>
    <property type="evidence" value="ECO:0007669"/>
    <property type="project" value="TreeGrafter"/>
</dbReference>
<accession>A0A318IMJ4</accession>
<dbReference type="InterPro" id="IPR036390">
    <property type="entry name" value="WH_DNA-bd_sf"/>
</dbReference>
<dbReference type="InterPro" id="IPR018490">
    <property type="entry name" value="cNMP-bd_dom_sf"/>
</dbReference>
<proteinExistence type="predicted"/>
<dbReference type="CDD" id="cd00038">
    <property type="entry name" value="CAP_ED"/>
    <property type="match status" value="1"/>
</dbReference>
<keyword evidence="3" id="KW-0804">Transcription</keyword>
<feature type="domain" description="HTH crp-type" evidence="5">
    <location>
        <begin position="149"/>
        <end position="217"/>
    </location>
</feature>
<reference evidence="6 7" key="1">
    <citation type="submission" date="2018-05" db="EMBL/GenBank/DDBJ databases">
        <title>Genomic Encyclopedia of Type Strains, Phase IV (KMG-IV): sequencing the most valuable type-strain genomes for metagenomic binning, comparative biology and taxonomic classification.</title>
        <authorList>
            <person name="Goeker M."/>
        </authorList>
    </citation>
    <scope>NUCLEOTIDE SEQUENCE [LARGE SCALE GENOMIC DNA]</scope>
    <source>
        <strain evidence="6 7">DSM 19792</strain>
    </source>
</reference>
<dbReference type="SUPFAM" id="SSF46785">
    <property type="entry name" value="Winged helix' DNA-binding domain"/>
    <property type="match status" value="1"/>
</dbReference>
<dbReference type="GO" id="GO:0005829">
    <property type="term" value="C:cytosol"/>
    <property type="evidence" value="ECO:0007669"/>
    <property type="project" value="TreeGrafter"/>
</dbReference>